<dbReference type="Proteomes" id="UP001519924">
    <property type="component" value="Unassembled WGS sequence"/>
</dbReference>
<protein>
    <submittedName>
        <fullName evidence="1">Uncharacterized protein</fullName>
    </submittedName>
</protein>
<organism evidence="1 2">
    <name type="scientific">Caldovatus aquaticus</name>
    <dbReference type="NCBI Taxonomy" id="2865671"/>
    <lineage>
        <taxon>Bacteria</taxon>
        <taxon>Pseudomonadati</taxon>
        <taxon>Pseudomonadota</taxon>
        <taxon>Alphaproteobacteria</taxon>
        <taxon>Acetobacterales</taxon>
        <taxon>Roseomonadaceae</taxon>
        <taxon>Caldovatus</taxon>
    </lineage>
</organism>
<dbReference type="RefSeq" id="WP_220117648.1">
    <property type="nucleotide sequence ID" value="NZ_JAHZUY010000024.1"/>
</dbReference>
<dbReference type="EMBL" id="JAHZUY010000024">
    <property type="protein sequence ID" value="MBW8269897.1"/>
    <property type="molecule type" value="Genomic_DNA"/>
</dbReference>
<accession>A0ABS7F2R8</accession>
<keyword evidence="2" id="KW-1185">Reference proteome</keyword>
<sequence length="58" mass="5910">MLLVTAEGARRTVMFQIEGAALSFFLEQGVAFVRAVAEALCAAAPAGSAPAGLWANAD</sequence>
<comment type="caution">
    <text evidence="1">The sequence shown here is derived from an EMBL/GenBank/DDBJ whole genome shotgun (WGS) entry which is preliminary data.</text>
</comment>
<name>A0ABS7F2R8_9PROT</name>
<gene>
    <name evidence="1" type="ORF">K1J50_10390</name>
</gene>
<evidence type="ECO:0000313" key="1">
    <source>
        <dbReference type="EMBL" id="MBW8269897.1"/>
    </source>
</evidence>
<proteinExistence type="predicted"/>
<evidence type="ECO:0000313" key="2">
    <source>
        <dbReference type="Proteomes" id="UP001519924"/>
    </source>
</evidence>
<reference evidence="1 2" key="1">
    <citation type="submission" date="2021-08" db="EMBL/GenBank/DDBJ databases">
        <title>Caldovatus sediminis gen. nov., sp. nov., a moderately thermophilic bacterium isolated from a hot spring.</title>
        <authorList>
            <person name="Hu C.-J."/>
            <person name="Li W.-J."/>
            <person name="Xian W.-D."/>
        </authorList>
    </citation>
    <scope>NUCLEOTIDE SEQUENCE [LARGE SCALE GENOMIC DNA]</scope>
    <source>
        <strain evidence="1 2">SYSU G05006</strain>
    </source>
</reference>